<accession>A0ABD1C714</accession>
<evidence type="ECO:0000313" key="1">
    <source>
        <dbReference type="EMBL" id="KAL1225016.1"/>
    </source>
</evidence>
<dbReference type="AlphaFoldDB" id="A0ABD1C714"/>
<name>A0ABD1C714_CARAN</name>
<organism evidence="1 2">
    <name type="scientific">Cardamine amara subsp. amara</name>
    <dbReference type="NCBI Taxonomy" id="228776"/>
    <lineage>
        <taxon>Eukaryota</taxon>
        <taxon>Viridiplantae</taxon>
        <taxon>Streptophyta</taxon>
        <taxon>Embryophyta</taxon>
        <taxon>Tracheophyta</taxon>
        <taxon>Spermatophyta</taxon>
        <taxon>Magnoliopsida</taxon>
        <taxon>eudicotyledons</taxon>
        <taxon>Gunneridae</taxon>
        <taxon>Pentapetalae</taxon>
        <taxon>rosids</taxon>
        <taxon>malvids</taxon>
        <taxon>Brassicales</taxon>
        <taxon>Brassicaceae</taxon>
        <taxon>Cardamineae</taxon>
        <taxon>Cardamine</taxon>
    </lineage>
</organism>
<dbReference type="EMBL" id="JBANAX010000042">
    <property type="protein sequence ID" value="KAL1225016.1"/>
    <property type="molecule type" value="Genomic_DNA"/>
</dbReference>
<sequence length="96" mass="10841">METKQKFGYIEGLKNGLGYDELVTVEPVGLSGGLAVMWKSSYKVEVLFADQRIIDLKIQVGSMIFFMSCIYGDPVREMRNHVWEQITSTGISRDTS</sequence>
<proteinExistence type="predicted"/>
<dbReference type="Proteomes" id="UP001558713">
    <property type="component" value="Unassembled WGS sequence"/>
</dbReference>
<reference evidence="1 2" key="1">
    <citation type="submission" date="2024-04" db="EMBL/GenBank/DDBJ databases">
        <title>Genome assembly C_amara_ONT_v2.</title>
        <authorList>
            <person name="Yant L."/>
            <person name="Moore C."/>
            <person name="Slenker M."/>
        </authorList>
    </citation>
    <scope>NUCLEOTIDE SEQUENCE [LARGE SCALE GENOMIC DNA]</scope>
    <source>
        <tissue evidence="1">Leaf</tissue>
    </source>
</reference>
<keyword evidence="2" id="KW-1185">Reference proteome</keyword>
<gene>
    <name evidence="1" type="ORF">V5N11_002795</name>
</gene>
<evidence type="ECO:0000313" key="2">
    <source>
        <dbReference type="Proteomes" id="UP001558713"/>
    </source>
</evidence>
<protein>
    <submittedName>
        <fullName evidence="1">Uncharacterized protein</fullName>
    </submittedName>
</protein>
<comment type="caution">
    <text evidence="1">The sequence shown here is derived from an EMBL/GenBank/DDBJ whole genome shotgun (WGS) entry which is preliminary data.</text>
</comment>